<dbReference type="InterPro" id="IPR015915">
    <property type="entry name" value="Kelch-typ_b-propeller"/>
</dbReference>
<dbReference type="SMART" id="SM00875">
    <property type="entry name" value="BACK"/>
    <property type="match status" value="1"/>
</dbReference>
<protein>
    <recommendedName>
        <fullName evidence="4">BTB domain-containing protein</fullName>
    </recommendedName>
</protein>
<dbReference type="InterPro" id="IPR011705">
    <property type="entry name" value="BACK"/>
</dbReference>
<evidence type="ECO:0000256" key="1">
    <source>
        <dbReference type="ARBA" id="ARBA00022441"/>
    </source>
</evidence>
<evidence type="ECO:0000256" key="2">
    <source>
        <dbReference type="ARBA" id="ARBA00022737"/>
    </source>
</evidence>
<proteinExistence type="predicted"/>
<dbReference type="InParanoid" id="C3ZFU1"/>
<dbReference type="SUPFAM" id="SSF117281">
    <property type="entry name" value="Kelch motif"/>
    <property type="match status" value="2"/>
</dbReference>
<dbReference type="InterPro" id="IPR011333">
    <property type="entry name" value="SKP1/BTB/POZ_sf"/>
</dbReference>
<evidence type="ECO:0000256" key="3">
    <source>
        <dbReference type="SAM" id="SignalP"/>
    </source>
</evidence>
<dbReference type="InterPro" id="IPR000210">
    <property type="entry name" value="BTB/POZ_dom"/>
</dbReference>
<reference evidence="5" key="1">
    <citation type="journal article" date="2008" name="Nature">
        <title>The amphioxus genome and the evolution of the chordate karyotype.</title>
        <authorList>
            <consortium name="US DOE Joint Genome Institute (JGI-PGF)"/>
            <person name="Putnam N.H."/>
            <person name="Butts T."/>
            <person name="Ferrier D.E.K."/>
            <person name="Furlong R.F."/>
            <person name="Hellsten U."/>
            <person name="Kawashima T."/>
            <person name="Robinson-Rechavi M."/>
            <person name="Shoguchi E."/>
            <person name="Terry A."/>
            <person name="Yu J.-K."/>
            <person name="Benito-Gutierrez E.L."/>
            <person name="Dubchak I."/>
            <person name="Garcia-Fernandez J."/>
            <person name="Gibson-Brown J.J."/>
            <person name="Grigoriev I.V."/>
            <person name="Horton A.C."/>
            <person name="de Jong P.J."/>
            <person name="Jurka J."/>
            <person name="Kapitonov V.V."/>
            <person name="Kohara Y."/>
            <person name="Kuroki Y."/>
            <person name="Lindquist E."/>
            <person name="Lucas S."/>
            <person name="Osoegawa K."/>
            <person name="Pennacchio L.A."/>
            <person name="Salamov A.A."/>
            <person name="Satou Y."/>
            <person name="Sauka-Spengler T."/>
            <person name="Schmutz J."/>
            <person name="Shin-I T."/>
            <person name="Toyoda A."/>
            <person name="Bronner-Fraser M."/>
            <person name="Fujiyama A."/>
            <person name="Holland L.Z."/>
            <person name="Holland P.W.H."/>
            <person name="Satoh N."/>
            <person name="Rokhsar D.S."/>
        </authorList>
    </citation>
    <scope>NUCLEOTIDE SEQUENCE [LARGE SCALE GENOMIC DNA]</scope>
    <source>
        <strain evidence="5">S238N-H82</strain>
        <tissue evidence="5">Testes</tissue>
    </source>
</reference>
<dbReference type="FunFam" id="3.30.710.10:FF:000221">
    <property type="entry name" value="Uncharacterized protein"/>
    <property type="match status" value="1"/>
</dbReference>
<feature type="signal peptide" evidence="3">
    <location>
        <begin position="1"/>
        <end position="22"/>
    </location>
</feature>
<dbReference type="SMART" id="SM00225">
    <property type="entry name" value="BTB"/>
    <property type="match status" value="1"/>
</dbReference>
<evidence type="ECO:0000259" key="4">
    <source>
        <dbReference type="PROSITE" id="PS50097"/>
    </source>
</evidence>
<dbReference type="SUPFAM" id="SSF69318">
    <property type="entry name" value="Integrin alpha N-terminal domain"/>
    <property type="match status" value="1"/>
</dbReference>
<organism>
    <name type="scientific">Branchiostoma floridae</name>
    <name type="common">Florida lancelet</name>
    <name type="synonym">Amphioxus</name>
    <dbReference type="NCBI Taxonomy" id="7739"/>
    <lineage>
        <taxon>Eukaryota</taxon>
        <taxon>Metazoa</taxon>
        <taxon>Chordata</taxon>
        <taxon>Cephalochordata</taxon>
        <taxon>Leptocardii</taxon>
        <taxon>Amphioxiformes</taxon>
        <taxon>Branchiostomatidae</taxon>
        <taxon>Branchiostoma</taxon>
    </lineage>
</organism>
<dbReference type="Pfam" id="PF00651">
    <property type="entry name" value="BTB"/>
    <property type="match status" value="1"/>
</dbReference>
<dbReference type="PANTHER" id="PTHR24412">
    <property type="entry name" value="KELCH PROTEIN"/>
    <property type="match status" value="1"/>
</dbReference>
<dbReference type="EMBL" id="GG666615">
    <property type="protein sequence ID" value="EEN48579.1"/>
    <property type="molecule type" value="Genomic_DNA"/>
</dbReference>
<dbReference type="Gene3D" id="2.120.10.80">
    <property type="entry name" value="Kelch-type beta propeller"/>
    <property type="match status" value="2"/>
</dbReference>
<gene>
    <name evidence="5" type="ORF">BRAFLDRAFT_68890</name>
</gene>
<dbReference type="eggNOG" id="KOG4441">
    <property type="taxonomic scope" value="Eukaryota"/>
</dbReference>
<dbReference type="SUPFAM" id="SSF54695">
    <property type="entry name" value="POZ domain"/>
    <property type="match status" value="1"/>
</dbReference>
<dbReference type="FunFam" id="1.25.40.420:FF:000001">
    <property type="entry name" value="Kelch-like family member 12"/>
    <property type="match status" value="1"/>
</dbReference>
<feature type="domain" description="BTB" evidence="4">
    <location>
        <begin position="491"/>
        <end position="558"/>
    </location>
</feature>
<accession>C3ZFU1</accession>
<dbReference type="Gene3D" id="1.25.40.420">
    <property type="match status" value="1"/>
</dbReference>
<name>C3ZFU1_BRAFL</name>
<keyword evidence="1" id="KW-0880">Kelch repeat</keyword>
<dbReference type="Pfam" id="PF07707">
    <property type="entry name" value="BACK"/>
    <property type="match status" value="1"/>
</dbReference>
<dbReference type="PROSITE" id="PS50097">
    <property type="entry name" value="BTB"/>
    <property type="match status" value="1"/>
</dbReference>
<dbReference type="Gene3D" id="3.30.710.10">
    <property type="entry name" value="Potassium Channel Kv1.1, Chain A"/>
    <property type="match status" value="1"/>
</dbReference>
<evidence type="ECO:0000313" key="5">
    <source>
        <dbReference type="EMBL" id="EEN48579.1"/>
    </source>
</evidence>
<keyword evidence="2" id="KW-0677">Repeat</keyword>
<keyword evidence="3" id="KW-0732">Signal</keyword>
<dbReference type="AlphaFoldDB" id="C3ZFU1"/>
<feature type="chain" id="PRO_5002936334" description="BTB domain-containing protein" evidence="3">
    <location>
        <begin position="23"/>
        <end position="1088"/>
    </location>
</feature>
<dbReference type="InterPro" id="IPR028994">
    <property type="entry name" value="Integrin_alpha_N"/>
</dbReference>
<sequence>MVRTFNYLPLFIAISLPLHVSCIDYQELGTFPVAFPAFSTLVRAEGEPLPSDHVYDLFLSSFTVDPGATGHVWGVHDVGRTINEPDEIRPTLISDVFAWPNEITIVPETVFSESGVVCVCSGRLPPKNNGSVALIAGWPGNVADAVLISGAPQRQLWSYTRAPQWVDMNGDGRLDAVVARLSFVFNPPPSMKRLIFMFPDRENIIFFDDPPTTQGELVWFEQPVSSGLQTPNWSSHVVIQGPEFESLAVRLTTAGGVEKLAFLCPEYFGRRFRIVWTEDPGDIWTDPTLIRTATIDGDSERGTNGTVRVYEIPEDFRNGTWERHVIASGFSVQGNVTQGEGTPGLAVLLRRDSKKPPILLSGDDDGHAYLLVPSSDDPADWSYQKRPLLASTGIVGGVSAADIDGDGNIEAFISAYGQIFIYEQDRLCYRKPANTFPHFKWTSPVEFIINMAAAEQENHARAVRPRSYHQNNTKYSFFDTIGDFQKTGVLQDVVLEVEGRQFPCHRLVLSARSPYFRAMFTSDMAESRQKTVVLQDMDADVFEEILSYIYSGTLHVSLDKVQPLYQAADLLQLDYVRDTCSSYMVMNVERSTCVDMYQFADFFSIEKVQNRSLHFICRFFAEVSHTDDFYSLSVNQLTEIISNDNLDVKEETAVWEAVVRWVQHSREDRLHHLPSILPHIRFNLLTSDDTAAILGHPLVRETPRSSEMRNLVGKPDLVGTSSLKRRVGMDAQEMDCSRVKPMPTNDEHYFNVAVSCGKHLYLITSTEMHRYDPSQDSWCERTPPQNIPYPCTAVAMGTEIFCMDATLRKMALYDVEADRWNEIPGWCDPDQVPRQNPKLFVYEGQLHVLVEFFSPSRRFFEGSQNIYVYDRSAGAWGDLQVNLPDGLWWMRDSVLPVARMYAYPAGQWQDCSRVKPMPTNDEHYFNVAVSCGKHLYLITSTEMHRYDPSQDSWCERTPPQNIPYPCTAVAMGTEIFCMDATLRKMALYDVEADRWNEIPGWCDPDQVPRQNPKLFVYEGQLHVLVEFFSPSRRFFEGSQNIYVYDRSAGAWGDLQVNLPDGLWWMRDSVLPVARMYAYPAGQDNHTRD</sequence>
<dbReference type="PANTHER" id="PTHR24412:SF491">
    <property type="entry name" value="KELCH REPEAT AND BTB DOMAIN-CONTAINING PROTEIN 12"/>
    <property type="match status" value="1"/>
</dbReference>